<keyword evidence="8" id="KW-1185">Reference proteome</keyword>
<accession>H9UM46</accession>
<dbReference type="GO" id="GO:0005886">
    <property type="term" value="C:plasma membrane"/>
    <property type="evidence" value="ECO:0007669"/>
    <property type="project" value="TreeGrafter"/>
</dbReference>
<evidence type="ECO:0000256" key="4">
    <source>
        <dbReference type="ARBA" id="ARBA00022989"/>
    </source>
</evidence>
<comment type="subcellular location">
    <subcellularLocation>
        <location evidence="1">Membrane</location>
        <topology evidence="1">Multi-pass membrane protein</topology>
    </subcellularLocation>
</comment>
<keyword evidence="3 6" id="KW-0812">Transmembrane</keyword>
<evidence type="ECO:0000313" key="8">
    <source>
        <dbReference type="Proteomes" id="UP000007383"/>
    </source>
</evidence>
<dbReference type="InterPro" id="IPR005226">
    <property type="entry name" value="UPF0014_fam"/>
</dbReference>
<dbReference type="AlphaFoldDB" id="H9UM46"/>
<sequence length="268" mass="28790">MTVTTLSPLALALLGLLIPAGMIVAGVLRLRLNQDIVVAHTRMVLQLTAVGFFLEWLFGFSGVLPGLVWFAVMTITAGFAILRSSRLRMRLLILPVGLGVGITAFLHLYLFLLVGGPEIWQAQGIVPIGGMLLGNTMGSIIIGLREFFDGMHDRVELYDFRRSLGHSSLRAALPFIRTGLQRSMAPQLATVATIGIVSLPGMMTGQILGGSSPLTAVSYQIAIMIAIFSTRLLGTTAVILAGLQFGTTPLGNLHPQVLTDRSRDISRK</sequence>
<dbReference type="OrthoDB" id="9791807at2"/>
<evidence type="ECO:0000256" key="3">
    <source>
        <dbReference type="ARBA" id="ARBA00022692"/>
    </source>
</evidence>
<dbReference type="TCDB" id="3.A.1.139.3">
    <property type="family name" value="the atp-binding cassette (abc) superfamily"/>
</dbReference>
<dbReference type="PANTHER" id="PTHR30028">
    <property type="entry name" value="UPF0014 INNER MEMBRANE PROTEIN YBBM-RELATED"/>
    <property type="match status" value="1"/>
</dbReference>
<feature type="transmembrane region" description="Helical" evidence="6">
    <location>
        <begin position="221"/>
        <end position="243"/>
    </location>
</feature>
<dbReference type="eggNOG" id="COG0390">
    <property type="taxonomic scope" value="Bacteria"/>
</dbReference>
<evidence type="ECO:0000256" key="5">
    <source>
        <dbReference type="ARBA" id="ARBA00023136"/>
    </source>
</evidence>
<keyword evidence="5 6" id="KW-0472">Membrane</keyword>
<feature type="transmembrane region" description="Helical" evidence="6">
    <location>
        <begin position="6"/>
        <end position="28"/>
    </location>
</feature>
<dbReference type="EMBL" id="CP003282">
    <property type="protein sequence ID" value="AFG38589.1"/>
    <property type="molecule type" value="Genomic_DNA"/>
</dbReference>
<comment type="similarity">
    <text evidence="2">Belongs to the UPF0014 family.</text>
</comment>
<dbReference type="Pfam" id="PF03649">
    <property type="entry name" value="UPF0014"/>
    <property type="match status" value="1"/>
</dbReference>
<dbReference type="STRING" id="889378.Spiaf_2559"/>
<name>H9UM46_SPIAZ</name>
<dbReference type="PATRIC" id="fig|889378.3.peg.2535"/>
<evidence type="ECO:0000313" key="7">
    <source>
        <dbReference type="EMBL" id="AFG38589.1"/>
    </source>
</evidence>
<reference evidence="8" key="1">
    <citation type="journal article" date="2013" name="Stand. Genomic Sci.">
        <title>Complete genome sequence of the halophilic bacterium Spirochaeta africana type strain (Z-7692(T)) from the alkaline Lake Magadi in the East African Rift.</title>
        <authorList>
            <person name="Liolos K."/>
            <person name="Abt B."/>
            <person name="Scheuner C."/>
            <person name="Teshima H."/>
            <person name="Held B."/>
            <person name="Lapidus A."/>
            <person name="Nolan M."/>
            <person name="Lucas S."/>
            <person name="Deshpande S."/>
            <person name="Cheng J.F."/>
            <person name="Tapia R."/>
            <person name="Goodwin L.A."/>
            <person name="Pitluck S."/>
            <person name="Pagani I."/>
            <person name="Ivanova N."/>
            <person name="Mavromatis K."/>
            <person name="Mikhailova N."/>
            <person name="Huntemann M."/>
            <person name="Pati A."/>
            <person name="Chen A."/>
            <person name="Palaniappan K."/>
            <person name="Land M."/>
            <person name="Rohde M."/>
            <person name="Tindall B.J."/>
            <person name="Detter J.C."/>
            <person name="Goker M."/>
            <person name="Bristow J."/>
            <person name="Eisen J.A."/>
            <person name="Markowitz V."/>
            <person name="Hugenholtz P."/>
            <person name="Woyke T."/>
            <person name="Klenk H.P."/>
            <person name="Kyrpides N.C."/>
        </authorList>
    </citation>
    <scope>NUCLEOTIDE SEQUENCE</scope>
    <source>
        <strain evidence="8">ATCC 700263 / DSM 8902 / Z-7692</strain>
    </source>
</reference>
<evidence type="ECO:0000256" key="2">
    <source>
        <dbReference type="ARBA" id="ARBA00005268"/>
    </source>
</evidence>
<feature type="transmembrane region" description="Helical" evidence="6">
    <location>
        <begin position="188"/>
        <end position="209"/>
    </location>
</feature>
<evidence type="ECO:0000256" key="6">
    <source>
        <dbReference type="SAM" id="Phobius"/>
    </source>
</evidence>
<dbReference type="Proteomes" id="UP000007383">
    <property type="component" value="Chromosome"/>
</dbReference>
<keyword evidence="4 6" id="KW-1133">Transmembrane helix</keyword>
<gene>
    <name evidence="7" type="ordered locus">Spiaf_2559</name>
</gene>
<dbReference type="RefSeq" id="WP_014456571.1">
    <property type="nucleotide sequence ID" value="NC_017098.1"/>
</dbReference>
<feature type="transmembrane region" description="Helical" evidence="6">
    <location>
        <begin position="91"/>
        <end position="112"/>
    </location>
</feature>
<proteinExistence type="inferred from homology"/>
<feature type="transmembrane region" description="Helical" evidence="6">
    <location>
        <begin position="124"/>
        <end position="144"/>
    </location>
</feature>
<dbReference type="PANTHER" id="PTHR30028:SF0">
    <property type="entry name" value="PROTEIN ALUMINUM SENSITIVE 3"/>
    <property type="match status" value="1"/>
</dbReference>
<protein>
    <submittedName>
        <fullName evidence="7">ABC-type uncharacterized transport system, permease component</fullName>
    </submittedName>
</protein>
<dbReference type="KEGG" id="sfc:Spiaf_2559"/>
<evidence type="ECO:0000256" key="1">
    <source>
        <dbReference type="ARBA" id="ARBA00004141"/>
    </source>
</evidence>
<organism evidence="7 8">
    <name type="scientific">Spirochaeta africana (strain ATCC 700263 / DSM 8902 / Z-7692)</name>
    <dbReference type="NCBI Taxonomy" id="889378"/>
    <lineage>
        <taxon>Bacteria</taxon>
        <taxon>Pseudomonadati</taxon>
        <taxon>Spirochaetota</taxon>
        <taxon>Spirochaetia</taxon>
        <taxon>Spirochaetales</taxon>
        <taxon>Spirochaetaceae</taxon>
        <taxon>Spirochaeta</taxon>
    </lineage>
</organism>
<dbReference type="HOGENOM" id="CLU_076147_1_0_12"/>